<accession>A0A2S6F9N7</accession>
<evidence type="ECO:0000313" key="2">
    <source>
        <dbReference type="Proteomes" id="UP000239239"/>
    </source>
</evidence>
<dbReference type="NCBIfam" id="NF041529">
    <property type="entry name" value="LvhB7"/>
    <property type="match status" value="1"/>
</dbReference>
<evidence type="ECO:0000313" key="1">
    <source>
        <dbReference type="EMBL" id="PPK34135.1"/>
    </source>
</evidence>
<comment type="caution">
    <text evidence="1">The sequence shown here is derived from an EMBL/GenBank/DDBJ whole genome shotgun (WGS) entry which is preliminary data.</text>
</comment>
<reference evidence="1 2" key="1">
    <citation type="submission" date="2018-02" db="EMBL/GenBank/DDBJ databases">
        <title>Draft genome sequences of four Legionella pneumophila clinical strains isolated in Ontario.</title>
        <authorList>
            <person name="Fortuna A."/>
            <person name="Ramnarine R."/>
            <person name="Li A."/>
            <person name="Frantz C."/>
            <person name="Mallo G."/>
        </authorList>
    </citation>
    <scope>NUCLEOTIDE SEQUENCE [LARGE SCALE GENOMIC DNA]</scope>
    <source>
        <strain evidence="1 2">LG61</strain>
    </source>
</reference>
<dbReference type="OrthoDB" id="5639152at2"/>
<name>A0A2S6F9N7_LEGPN</name>
<proteinExistence type="predicted"/>
<evidence type="ECO:0008006" key="3">
    <source>
        <dbReference type="Google" id="ProtNLM"/>
    </source>
</evidence>
<dbReference type="RefSeq" id="WP_080272190.1">
    <property type="nucleotide sequence ID" value="NZ_CP017601.1"/>
</dbReference>
<gene>
    <name evidence="1" type="ORF">C3928_01215</name>
</gene>
<dbReference type="Proteomes" id="UP000239239">
    <property type="component" value="Unassembled WGS sequence"/>
</dbReference>
<organism evidence="1 2">
    <name type="scientific">Legionella pneumophila</name>
    <dbReference type="NCBI Taxonomy" id="446"/>
    <lineage>
        <taxon>Bacteria</taxon>
        <taxon>Pseudomonadati</taxon>
        <taxon>Pseudomonadota</taxon>
        <taxon>Gammaproteobacteria</taxon>
        <taxon>Legionellales</taxon>
        <taxon>Legionellaceae</taxon>
        <taxon>Legionella</taxon>
    </lineage>
</organism>
<sequence length="48" mass="5463">MKWLLSVLMMVVLSGCSKPPDLDSPCHHFGQYCPQYPINDEPIMELAK</sequence>
<dbReference type="AlphaFoldDB" id="A0A2S6F9N7"/>
<dbReference type="EMBL" id="PQWY01000001">
    <property type="protein sequence ID" value="PPK34135.1"/>
    <property type="molecule type" value="Genomic_DNA"/>
</dbReference>
<dbReference type="PROSITE" id="PS51257">
    <property type="entry name" value="PROKAR_LIPOPROTEIN"/>
    <property type="match status" value="1"/>
</dbReference>
<protein>
    <recommendedName>
        <fullName evidence="3">LvhB7 protein</fullName>
    </recommendedName>
</protein>